<dbReference type="InterPro" id="IPR004511">
    <property type="entry name" value="PAPS/APS_Rdtase"/>
</dbReference>
<evidence type="ECO:0000256" key="1">
    <source>
        <dbReference type="ARBA" id="ARBA00009732"/>
    </source>
</evidence>
<feature type="region of interest" description="Disordered" evidence="4">
    <location>
        <begin position="1"/>
        <end position="40"/>
    </location>
</feature>
<dbReference type="EMBL" id="JAKNSF020000001">
    <property type="protein sequence ID" value="KAK7742770.1"/>
    <property type="molecule type" value="Genomic_DNA"/>
</dbReference>
<reference evidence="6 7" key="1">
    <citation type="submission" date="2024-02" db="EMBL/GenBank/DDBJ databases">
        <title>De novo assembly and annotation of 12 fungi associated with fruit tree decline syndrome in Ontario, Canada.</title>
        <authorList>
            <person name="Sulman M."/>
            <person name="Ellouze W."/>
            <person name="Ilyukhin E."/>
        </authorList>
    </citation>
    <scope>NUCLEOTIDE SEQUENCE [LARGE SCALE GENOMIC DNA]</scope>
    <source>
        <strain evidence="6 7">M169</strain>
    </source>
</reference>
<evidence type="ECO:0000256" key="2">
    <source>
        <dbReference type="ARBA" id="ARBA00023002"/>
    </source>
</evidence>
<keyword evidence="7" id="KW-1185">Reference proteome</keyword>
<dbReference type="HAMAP" id="MF_00063">
    <property type="entry name" value="CysH"/>
    <property type="match status" value="1"/>
</dbReference>
<feature type="compositionally biased region" description="Low complexity" evidence="4">
    <location>
        <begin position="1"/>
        <end position="21"/>
    </location>
</feature>
<evidence type="ECO:0000256" key="3">
    <source>
        <dbReference type="ARBA" id="ARBA00024327"/>
    </source>
</evidence>
<evidence type="ECO:0000313" key="6">
    <source>
        <dbReference type="EMBL" id="KAK7742770.1"/>
    </source>
</evidence>
<dbReference type="NCBIfam" id="TIGR02057">
    <property type="entry name" value="PAPS_reductase"/>
    <property type="match status" value="1"/>
</dbReference>
<dbReference type="InterPro" id="IPR014729">
    <property type="entry name" value="Rossmann-like_a/b/a_fold"/>
</dbReference>
<protein>
    <submittedName>
        <fullName evidence="6">3'-phosphoadenylsulfate reductase</fullName>
    </submittedName>
</protein>
<sequence>MGNYSHSDSSLSSLGTSPRLSALDTKSDTQSSSSSSSAEDIESGYASATSSTMTLPAVSFSPYHLKWLNSQLENMHPMDILRFVKVLFPNLYQSTAFGLTGLVTLDMLSKLQKENPSSQNVDMIFLDTLYHFKETHELIDRVRAKYPNVKLHIFKPDGCDTVQDFEATYGEKLWEVASELYDWYAKVEPQQRSYTELNVAAILTGRRRSQGGQRDQIPVIEVDDERGVVKINPMVNWSFDQVQKYIKENDVPYNALLDQGYKSIGDWHSTSPVKAGEDERAGRWKGQNKTECGIHNKKSRYTQYLEDLERKRKEEELAQAFQENTERQAAVSPAVQVSS</sequence>
<comment type="pathway">
    <text evidence="3">Sulfur metabolism; hydrogen sulfide biosynthesis; sulfite from sulfate.</text>
</comment>
<dbReference type="Pfam" id="PF01507">
    <property type="entry name" value="PAPS_reduct"/>
    <property type="match status" value="1"/>
</dbReference>
<dbReference type="CDD" id="cd23945">
    <property type="entry name" value="PAPS_reductase"/>
    <property type="match status" value="1"/>
</dbReference>
<organism evidence="6 7">
    <name type="scientific">Diaporthe eres</name>
    <name type="common">Phomopsis oblonga</name>
    <dbReference type="NCBI Taxonomy" id="83184"/>
    <lineage>
        <taxon>Eukaryota</taxon>
        <taxon>Fungi</taxon>
        <taxon>Dikarya</taxon>
        <taxon>Ascomycota</taxon>
        <taxon>Pezizomycotina</taxon>
        <taxon>Sordariomycetes</taxon>
        <taxon>Sordariomycetidae</taxon>
        <taxon>Diaporthales</taxon>
        <taxon>Diaporthaceae</taxon>
        <taxon>Diaporthe</taxon>
        <taxon>Diaporthe eres species complex</taxon>
    </lineage>
</organism>
<evidence type="ECO:0000256" key="4">
    <source>
        <dbReference type="SAM" id="MobiDB-lite"/>
    </source>
</evidence>
<dbReference type="SUPFAM" id="SSF52402">
    <property type="entry name" value="Adenine nucleotide alpha hydrolases-like"/>
    <property type="match status" value="1"/>
</dbReference>
<dbReference type="NCBIfam" id="NF002537">
    <property type="entry name" value="PRK02090.1"/>
    <property type="match status" value="1"/>
</dbReference>
<proteinExistence type="inferred from homology"/>
<accession>A0ABR1PQT8</accession>
<gene>
    <name evidence="6" type="primary">MET16</name>
    <name evidence="6" type="ORF">SLS63_000337</name>
</gene>
<dbReference type="InterPro" id="IPR011800">
    <property type="entry name" value="PAPS_reductase_CysH"/>
</dbReference>
<dbReference type="InterPro" id="IPR002500">
    <property type="entry name" value="PAPS_reduct_dom"/>
</dbReference>
<dbReference type="PANTHER" id="PTHR46509">
    <property type="entry name" value="PHOSPHOADENOSINE PHOSPHOSULFATE REDUCTASE"/>
    <property type="match status" value="1"/>
</dbReference>
<feature type="domain" description="Phosphoadenosine phosphosulphate reductase" evidence="5">
    <location>
        <begin position="91"/>
        <end position="272"/>
    </location>
</feature>
<evidence type="ECO:0000313" key="7">
    <source>
        <dbReference type="Proteomes" id="UP001430848"/>
    </source>
</evidence>
<dbReference type="NCBIfam" id="TIGR00434">
    <property type="entry name" value="cysH"/>
    <property type="match status" value="1"/>
</dbReference>
<dbReference type="PANTHER" id="PTHR46509:SF1">
    <property type="entry name" value="PHOSPHOADENOSINE PHOSPHOSULFATE REDUCTASE"/>
    <property type="match status" value="1"/>
</dbReference>
<dbReference type="Proteomes" id="UP001430848">
    <property type="component" value="Unassembled WGS sequence"/>
</dbReference>
<name>A0ABR1PQT8_DIAER</name>
<evidence type="ECO:0000259" key="5">
    <source>
        <dbReference type="Pfam" id="PF01507"/>
    </source>
</evidence>
<dbReference type="Gene3D" id="3.40.50.620">
    <property type="entry name" value="HUPs"/>
    <property type="match status" value="1"/>
</dbReference>
<keyword evidence="2" id="KW-0560">Oxidoreductase</keyword>
<comment type="caution">
    <text evidence="6">The sequence shown here is derived from an EMBL/GenBank/DDBJ whole genome shotgun (WGS) entry which is preliminary data.</text>
</comment>
<feature type="region of interest" description="Disordered" evidence="4">
    <location>
        <begin position="318"/>
        <end position="339"/>
    </location>
</feature>
<comment type="similarity">
    <text evidence="1">Belongs to the PAPS reductase family. CysH subfamily.</text>
</comment>